<evidence type="ECO:0000313" key="1">
    <source>
        <dbReference type="EMBL" id="VFK19764.1"/>
    </source>
</evidence>
<proteinExistence type="predicted"/>
<organism evidence="1">
    <name type="scientific">Candidatus Kentrum sp. LPFa</name>
    <dbReference type="NCBI Taxonomy" id="2126335"/>
    <lineage>
        <taxon>Bacteria</taxon>
        <taxon>Pseudomonadati</taxon>
        <taxon>Pseudomonadota</taxon>
        <taxon>Gammaproteobacteria</taxon>
        <taxon>Candidatus Kentrum</taxon>
    </lineage>
</organism>
<protein>
    <submittedName>
        <fullName evidence="1">Uncharacterized protein</fullName>
    </submittedName>
</protein>
<sequence>MLSTRNVRMFDASLLGKVSILKVVGERYRQFLLLASQGGGDRFEWRYPTQSLQGGIIETANTG</sequence>
<evidence type="ECO:0000313" key="2">
    <source>
        <dbReference type="EMBL" id="VFK34157.1"/>
    </source>
</evidence>
<accession>A0A450WRZ5</accession>
<dbReference type="EMBL" id="CAADFP010000248">
    <property type="protein sequence ID" value="VFK34157.1"/>
    <property type="molecule type" value="Genomic_DNA"/>
</dbReference>
<dbReference type="AlphaFoldDB" id="A0A450WRZ5"/>
<name>A0A450WRZ5_9GAMM</name>
<gene>
    <name evidence="1" type="ORF">BECKLPF1236A_GA0070988_102363</name>
    <name evidence="2" type="ORF">BECKLPF1236C_GA0070990_102483</name>
</gene>
<reference evidence="1" key="1">
    <citation type="submission" date="2019-02" db="EMBL/GenBank/DDBJ databases">
        <authorList>
            <person name="Gruber-Vodicka R. H."/>
            <person name="Seah K. B. B."/>
        </authorList>
    </citation>
    <scope>NUCLEOTIDE SEQUENCE</scope>
    <source>
        <strain evidence="1">BECK_S312</strain>
        <strain evidence="2">BECK_S426</strain>
    </source>
</reference>
<dbReference type="EMBL" id="CAADFM010000236">
    <property type="protein sequence ID" value="VFK19764.1"/>
    <property type="molecule type" value="Genomic_DNA"/>
</dbReference>